<feature type="compositionally biased region" description="Polar residues" evidence="1">
    <location>
        <begin position="7"/>
        <end position="18"/>
    </location>
</feature>
<gene>
    <name evidence="2" type="ORF">CJEDD_09600</name>
</gene>
<feature type="compositionally biased region" description="Acidic residues" evidence="1">
    <location>
        <begin position="29"/>
        <end position="41"/>
    </location>
</feature>
<sequence>MADEKNSPVNEDSINNLSDPDADASIQETGDDDDFEKDGRN</sequence>
<feature type="region of interest" description="Disordered" evidence="1">
    <location>
        <begin position="1"/>
        <end position="41"/>
    </location>
</feature>
<evidence type="ECO:0000313" key="2">
    <source>
        <dbReference type="EMBL" id="WCZ39504.1"/>
    </source>
</evidence>
<accession>A0ABY7ULB4</accession>
<dbReference type="RefSeq" id="WP_269745007.1">
    <property type="nucleotide sequence ID" value="NZ_CBYN010000143.1"/>
</dbReference>
<protein>
    <submittedName>
        <fullName evidence="2">Uncharacterized protein</fullName>
    </submittedName>
</protein>
<dbReference type="EMBL" id="CP063194">
    <property type="protein sequence ID" value="WCZ39504.1"/>
    <property type="molecule type" value="Genomic_DNA"/>
</dbReference>
<evidence type="ECO:0000313" key="3">
    <source>
        <dbReference type="Proteomes" id="UP001218071"/>
    </source>
</evidence>
<keyword evidence="3" id="KW-1185">Reference proteome</keyword>
<organism evidence="2 3">
    <name type="scientific">Corynebacterium jeddahense</name>
    <dbReference type="NCBI Taxonomy" id="1414719"/>
    <lineage>
        <taxon>Bacteria</taxon>
        <taxon>Bacillati</taxon>
        <taxon>Actinomycetota</taxon>
        <taxon>Actinomycetes</taxon>
        <taxon>Mycobacteriales</taxon>
        <taxon>Corynebacteriaceae</taxon>
        <taxon>Corynebacterium</taxon>
    </lineage>
</organism>
<reference evidence="2 3" key="1">
    <citation type="submission" date="2020-10" db="EMBL/GenBank/DDBJ databases">
        <title>Complete genome sequence of Corynebacterium jeddahense DSM 45997, type strain of Corynebacterium jeddahense.</title>
        <authorList>
            <person name="Busche T."/>
            <person name="Kalinowski J."/>
            <person name="Ruckert C."/>
        </authorList>
    </citation>
    <scope>NUCLEOTIDE SEQUENCE [LARGE SCALE GENOMIC DNA]</scope>
    <source>
        <strain evidence="2 3">DSM 45997</strain>
    </source>
</reference>
<proteinExistence type="predicted"/>
<evidence type="ECO:0000256" key="1">
    <source>
        <dbReference type="SAM" id="MobiDB-lite"/>
    </source>
</evidence>
<name>A0ABY7ULB4_9CORY</name>
<dbReference type="Proteomes" id="UP001218071">
    <property type="component" value="Chromosome"/>
</dbReference>